<dbReference type="GO" id="GO:0052906">
    <property type="term" value="F:tRNA (guanine(37)-N1)-methyltransferase activity"/>
    <property type="evidence" value="ECO:0007669"/>
    <property type="project" value="UniProtKB-UniRule"/>
</dbReference>
<dbReference type="AlphaFoldDB" id="A0A9D1IGK4"/>
<comment type="catalytic activity">
    <reaction evidence="14 15 17">
        <text>guanosine(37) in tRNA + S-adenosyl-L-methionine = N(1)-methylguanosine(37) in tRNA + S-adenosyl-L-homocysteine + H(+)</text>
        <dbReference type="Rhea" id="RHEA:36899"/>
        <dbReference type="Rhea" id="RHEA-COMP:10145"/>
        <dbReference type="Rhea" id="RHEA-COMP:10147"/>
        <dbReference type="ChEBI" id="CHEBI:15378"/>
        <dbReference type="ChEBI" id="CHEBI:57856"/>
        <dbReference type="ChEBI" id="CHEBI:59789"/>
        <dbReference type="ChEBI" id="CHEBI:73542"/>
        <dbReference type="ChEBI" id="CHEBI:74269"/>
        <dbReference type="EC" id="2.1.1.228"/>
    </reaction>
</comment>
<dbReference type="FunFam" id="1.10.1270.20:FF:000001">
    <property type="entry name" value="tRNA (guanine-N(1)-)-methyltransferase"/>
    <property type="match status" value="1"/>
</dbReference>
<organism evidence="19 20">
    <name type="scientific">Candidatus Fimenecus excrementigallinarum</name>
    <dbReference type="NCBI Taxonomy" id="2840816"/>
    <lineage>
        <taxon>Bacteria</taxon>
        <taxon>Bacillati</taxon>
        <taxon>Bacillota</taxon>
        <taxon>Clostridia</taxon>
        <taxon>Candidatus Fimenecus</taxon>
    </lineage>
</organism>
<evidence type="ECO:0000256" key="9">
    <source>
        <dbReference type="ARBA" id="ARBA00022679"/>
    </source>
</evidence>
<evidence type="ECO:0000256" key="3">
    <source>
        <dbReference type="ARBA" id="ARBA00007630"/>
    </source>
</evidence>
<dbReference type="Gene3D" id="1.10.1270.20">
    <property type="entry name" value="tRNA(m1g37)methyltransferase, domain 2"/>
    <property type="match status" value="1"/>
</dbReference>
<proteinExistence type="inferred from homology"/>
<evidence type="ECO:0000256" key="2">
    <source>
        <dbReference type="ARBA" id="ARBA00004496"/>
    </source>
</evidence>
<evidence type="ECO:0000256" key="11">
    <source>
        <dbReference type="ARBA" id="ARBA00022694"/>
    </source>
</evidence>
<reference evidence="19" key="2">
    <citation type="journal article" date="2021" name="PeerJ">
        <title>Extensive microbial diversity within the chicken gut microbiome revealed by metagenomics and culture.</title>
        <authorList>
            <person name="Gilroy R."/>
            <person name="Ravi A."/>
            <person name="Getino M."/>
            <person name="Pursley I."/>
            <person name="Horton D.L."/>
            <person name="Alikhan N.F."/>
            <person name="Baker D."/>
            <person name="Gharbi K."/>
            <person name="Hall N."/>
            <person name="Watson M."/>
            <person name="Adriaenssens E.M."/>
            <person name="Foster-Nyarko E."/>
            <person name="Jarju S."/>
            <person name="Secka A."/>
            <person name="Antonio M."/>
            <person name="Oren A."/>
            <person name="Chaudhuri R.R."/>
            <person name="La Ragione R."/>
            <person name="Hildebrand F."/>
            <person name="Pallen M.J."/>
        </authorList>
    </citation>
    <scope>NUCLEOTIDE SEQUENCE</scope>
    <source>
        <strain evidence="19">ChiGjej1B1-19959</strain>
    </source>
</reference>
<name>A0A9D1IGK4_9FIRM</name>
<evidence type="ECO:0000256" key="13">
    <source>
        <dbReference type="ARBA" id="ARBA00033392"/>
    </source>
</evidence>
<dbReference type="PIRSF" id="PIRSF000386">
    <property type="entry name" value="tRNA_mtase"/>
    <property type="match status" value="1"/>
</dbReference>
<evidence type="ECO:0000313" key="19">
    <source>
        <dbReference type="EMBL" id="HIU36336.1"/>
    </source>
</evidence>
<sequence length="251" mass="28232">MRIDIMTLFPEMCEAVLSESILGRARQKGAVEIRCVNIRDFTADKHNRVDDAPYGGGMGMLMQTQPIYDCYQSLCGAGEKPHLIYLSPQGKTLTQERVKALSALPRLVLLCGHYEGVDERVLEEIVDEEISVGDYVLTGGELPALVLTDAVCRMLDGVLPNEEAKALESHYNGLLEYPQYTRPPVWHGRAVPEVLLSGHHENIEKWRHEQALRRTAEKRPDLLEHAPLGDDDRRLLETLKTASIHPTEETQ</sequence>
<comment type="similarity">
    <text evidence="3 15 17">Belongs to the RNA methyltransferase TrmD family.</text>
</comment>
<keyword evidence="7 15" id="KW-0963">Cytoplasm</keyword>
<dbReference type="Pfam" id="PF01746">
    <property type="entry name" value="tRNA_m1G_MT"/>
    <property type="match status" value="1"/>
</dbReference>
<evidence type="ECO:0000256" key="7">
    <source>
        <dbReference type="ARBA" id="ARBA00022490"/>
    </source>
</evidence>
<dbReference type="InterPro" id="IPR023148">
    <property type="entry name" value="tRNA_m1G_MeTrfase_C_sf"/>
</dbReference>
<evidence type="ECO:0000256" key="14">
    <source>
        <dbReference type="ARBA" id="ARBA00047783"/>
    </source>
</evidence>
<evidence type="ECO:0000256" key="5">
    <source>
        <dbReference type="ARBA" id="ARBA00012807"/>
    </source>
</evidence>
<dbReference type="Gene3D" id="3.40.1280.10">
    <property type="match status" value="1"/>
</dbReference>
<protein>
    <recommendedName>
        <fullName evidence="6 15">tRNA (guanine-N(1)-)-methyltransferase</fullName>
        <ecNumber evidence="5 15">2.1.1.228</ecNumber>
    </recommendedName>
    <alternativeName>
        <fullName evidence="12 15">M1G-methyltransferase</fullName>
    </alternativeName>
    <alternativeName>
        <fullName evidence="13 15">tRNA [GM37] methyltransferase</fullName>
    </alternativeName>
</protein>
<keyword evidence="8 15" id="KW-0489">Methyltransferase</keyword>
<feature type="domain" description="tRNA methyltransferase TRMD/TRM10-type" evidence="18">
    <location>
        <begin position="1"/>
        <end position="224"/>
    </location>
</feature>
<accession>A0A9D1IGK4</accession>
<dbReference type="NCBIfam" id="TIGR00088">
    <property type="entry name" value="trmD"/>
    <property type="match status" value="1"/>
</dbReference>
<evidence type="ECO:0000256" key="17">
    <source>
        <dbReference type="RuleBase" id="RU003464"/>
    </source>
</evidence>
<evidence type="ECO:0000259" key="18">
    <source>
        <dbReference type="Pfam" id="PF01746"/>
    </source>
</evidence>
<keyword evidence="9 15" id="KW-0808">Transferase</keyword>
<feature type="binding site" evidence="15 16">
    <location>
        <begin position="132"/>
        <end position="137"/>
    </location>
    <ligand>
        <name>S-adenosyl-L-methionine</name>
        <dbReference type="ChEBI" id="CHEBI:59789"/>
    </ligand>
</feature>
<dbReference type="GO" id="GO:0002939">
    <property type="term" value="P:tRNA N1-guanine methylation"/>
    <property type="evidence" value="ECO:0007669"/>
    <property type="project" value="TreeGrafter"/>
</dbReference>
<dbReference type="PANTHER" id="PTHR46417:SF1">
    <property type="entry name" value="TRNA (GUANINE-N(1)-)-METHYLTRANSFERASE"/>
    <property type="match status" value="1"/>
</dbReference>
<dbReference type="SUPFAM" id="SSF75217">
    <property type="entry name" value="alpha/beta knot"/>
    <property type="match status" value="1"/>
</dbReference>
<feature type="binding site" evidence="15 16">
    <location>
        <position position="112"/>
    </location>
    <ligand>
        <name>S-adenosyl-L-methionine</name>
        <dbReference type="ChEBI" id="CHEBI:59789"/>
    </ligand>
</feature>
<gene>
    <name evidence="15 19" type="primary">trmD</name>
    <name evidence="19" type="ORF">IAC53_07030</name>
</gene>
<dbReference type="InterPro" id="IPR029028">
    <property type="entry name" value="Alpha/beta_knot_MTases"/>
</dbReference>
<dbReference type="InterPro" id="IPR002649">
    <property type="entry name" value="tRNA_m1G_MeTrfase_TrmD"/>
</dbReference>
<dbReference type="NCBIfam" id="NF000648">
    <property type="entry name" value="PRK00026.1"/>
    <property type="match status" value="1"/>
</dbReference>
<evidence type="ECO:0000256" key="1">
    <source>
        <dbReference type="ARBA" id="ARBA00002634"/>
    </source>
</evidence>
<dbReference type="HAMAP" id="MF_00605">
    <property type="entry name" value="TrmD"/>
    <property type="match status" value="1"/>
</dbReference>
<evidence type="ECO:0000256" key="8">
    <source>
        <dbReference type="ARBA" id="ARBA00022603"/>
    </source>
</evidence>
<comment type="caution">
    <text evidence="19">The sequence shown here is derived from an EMBL/GenBank/DDBJ whole genome shotgun (WGS) entry which is preliminary data.</text>
</comment>
<evidence type="ECO:0000256" key="10">
    <source>
        <dbReference type="ARBA" id="ARBA00022691"/>
    </source>
</evidence>
<dbReference type="InterPro" id="IPR029026">
    <property type="entry name" value="tRNA_m1G_MTases_N"/>
</dbReference>
<comment type="subcellular location">
    <subcellularLocation>
        <location evidence="2 15 17">Cytoplasm</location>
    </subcellularLocation>
</comment>
<evidence type="ECO:0000256" key="15">
    <source>
        <dbReference type="HAMAP-Rule" id="MF_00605"/>
    </source>
</evidence>
<reference evidence="19" key="1">
    <citation type="submission" date="2020-10" db="EMBL/GenBank/DDBJ databases">
        <authorList>
            <person name="Gilroy R."/>
        </authorList>
    </citation>
    <scope>NUCLEOTIDE SEQUENCE</scope>
    <source>
        <strain evidence="19">ChiGjej1B1-19959</strain>
    </source>
</reference>
<evidence type="ECO:0000313" key="20">
    <source>
        <dbReference type="Proteomes" id="UP000824071"/>
    </source>
</evidence>
<evidence type="ECO:0000256" key="4">
    <source>
        <dbReference type="ARBA" id="ARBA00011738"/>
    </source>
</evidence>
<dbReference type="FunFam" id="3.40.1280.10:FF:000001">
    <property type="entry name" value="tRNA (guanine-N(1)-)-methyltransferase"/>
    <property type="match status" value="1"/>
</dbReference>
<keyword evidence="10 15" id="KW-0949">S-adenosyl-L-methionine</keyword>
<evidence type="ECO:0000256" key="12">
    <source>
        <dbReference type="ARBA" id="ARBA00029736"/>
    </source>
</evidence>
<dbReference type="EMBL" id="DVMW01000041">
    <property type="protein sequence ID" value="HIU36336.1"/>
    <property type="molecule type" value="Genomic_DNA"/>
</dbReference>
<dbReference type="Proteomes" id="UP000824071">
    <property type="component" value="Unassembled WGS sequence"/>
</dbReference>
<dbReference type="InterPro" id="IPR016009">
    <property type="entry name" value="tRNA_MeTrfase_TRMD/TRM10"/>
</dbReference>
<comment type="function">
    <text evidence="1 15 17">Specifically methylates guanosine-37 in various tRNAs.</text>
</comment>
<dbReference type="GO" id="GO:0005829">
    <property type="term" value="C:cytosol"/>
    <property type="evidence" value="ECO:0007669"/>
    <property type="project" value="TreeGrafter"/>
</dbReference>
<comment type="subunit">
    <text evidence="4 15 17">Homodimer.</text>
</comment>
<dbReference type="CDD" id="cd18080">
    <property type="entry name" value="TrmD-like"/>
    <property type="match status" value="1"/>
</dbReference>
<evidence type="ECO:0000256" key="6">
    <source>
        <dbReference type="ARBA" id="ARBA00014679"/>
    </source>
</evidence>
<dbReference type="EC" id="2.1.1.228" evidence="5 15"/>
<dbReference type="PANTHER" id="PTHR46417">
    <property type="entry name" value="TRNA (GUANINE-N(1)-)-METHYLTRANSFERASE"/>
    <property type="match status" value="1"/>
</dbReference>
<keyword evidence="11 15" id="KW-0819">tRNA processing</keyword>
<evidence type="ECO:0000256" key="16">
    <source>
        <dbReference type="PIRSR" id="PIRSR000386-1"/>
    </source>
</evidence>